<dbReference type="AlphaFoldDB" id="A0A364NV30"/>
<evidence type="ECO:0000313" key="1">
    <source>
        <dbReference type="EMBL" id="RAU20757.1"/>
    </source>
</evidence>
<protein>
    <submittedName>
        <fullName evidence="1">Uncharacterized protein</fullName>
    </submittedName>
</protein>
<accession>A0A364NV30</accession>
<dbReference type="EMBL" id="PGTO01000017">
    <property type="protein sequence ID" value="RAU20757.1"/>
    <property type="molecule type" value="Genomic_DNA"/>
</dbReference>
<reference evidence="1 2" key="1">
    <citation type="submission" date="2017-11" db="EMBL/GenBank/DDBJ databases">
        <title>Draft genome sequence of magnetotactic bacterium Magnetospirillum kuznetsovii LBB-42.</title>
        <authorList>
            <person name="Grouzdev D.S."/>
            <person name="Rysina M.S."/>
            <person name="Baslerov R.V."/>
            <person name="Koziaeva V."/>
        </authorList>
    </citation>
    <scope>NUCLEOTIDE SEQUENCE [LARGE SCALE GENOMIC DNA]</scope>
    <source>
        <strain evidence="1 2">LBB-42</strain>
    </source>
</reference>
<proteinExistence type="predicted"/>
<comment type="caution">
    <text evidence="1">The sequence shown here is derived from an EMBL/GenBank/DDBJ whole genome shotgun (WGS) entry which is preliminary data.</text>
</comment>
<organism evidence="1 2">
    <name type="scientific">Paramagnetospirillum kuznetsovii</name>
    <dbReference type="NCBI Taxonomy" id="2053833"/>
    <lineage>
        <taxon>Bacteria</taxon>
        <taxon>Pseudomonadati</taxon>
        <taxon>Pseudomonadota</taxon>
        <taxon>Alphaproteobacteria</taxon>
        <taxon>Rhodospirillales</taxon>
        <taxon>Magnetospirillaceae</taxon>
        <taxon>Paramagnetospirillum</taxon>
    </lineage>
</organism>
<evidence type="ECO:0000313" key="2">
    <source>
        <dbReference type="Proteomes" id="UP000251075"/>
    </source>
</evidence>
<keyword evidence="2" id="KW-1185">Reference proteome</keyword>
<gene>
    <name evidence="1" type="ORF">CU669_16890</name>
</gene>
<name>A0A364NV30_9PROT</name>
<dbReference type="Proteomes" id="UP000251075">
    <property type="component" value="Unassembled WGS sequence"/>
</dbReference>
<sequence length="71" mass="8068">MLNILQVLFKPGVRMSTRNAKTARKAVVEEQRVYDPYSVEKKVRMGMFCAAKLGGEAHWSAVKLWANTKAR</sequence>